<dbReference type="EMBL" id="BPVZ01000057">
    <property type="protein sequence ID" value="GKV21404.1"/>
    <property type="molecule type" value="Genomic_DNA"/>
</dbReference>
<protein>
    <submittedName>
        <fullName evidence="2">Uncharacterized protein</fullName>
    </submittedName>
</protein>
<feature type="transmembrane region" description="Helical" evidence="1">
    <location>
        <begin position="12"/>
        <end position="34"/>
    </location>
</feature>
<keyword evidence="3" id="KW-1185">Reference proteome</keyword>
<gene>
    <name evidence="2" type="ORF">SLEP1_g31387</name>
</gene>
<dbReference type="Proteomes" id="UP001054252">
    <property type="component" value="Unassembled WGS sequence"/>
</dbReference>
<keyword evidence="1" id="KW-1133">Transmembrane helix</keyword>
<keyword evidence="1" id="KW-0472">Membrane</keyword>
<accession>A0AAV5KAD3</accession>
<keyword evidence="1" id="KW-0812">Transmembrane</keyword>
<evidence type="ECO:0000313" key="3">
    <source>
        <dbReference type="Proteomes" id="UP001054252"/>
    </source>
</evidence>
<dbReference type="AlphaFoldDB" id="A0AAV5KAD3"/>
<reference evidence="2 3" key="1">
    <citation type="journal article" date="2021" name="Commun. Biol.">
        <title>The genome of Shorea leprosula (Dipterocarpaceae) highlights the ecological relevance of drought in aseasonal tropical rainforests.</title>
        <authorList>
            <person name="Ng K.K.S."/>
            <person name="Kobayashi M.J."/>
            <person name="Fawcett J.A."/>
            <person name="Hatakeyama M."/>
            <person name="Paape T."/>
            <person name="Ng C.H."/>
            <person name="Ang C.C."/>
            <person name="Tnah L.H."/>
            <person name="Lee C.T."/>
            <person name="Nishiyama T."/>
            <person name="Sese J."/>
            <person name="O'Brien M.J."/>
            <person name="Copetti D."/>
            <person name="Mohd Noor M.I."/>
            <person name="Ong R.C."/>
            <person name="Putra M."/>
            <person name="Sireger I.Z."/>
            <person name="Indrioko S."/>
            <person name="Kosugi Y."/>
            <person name="Izuno A."/>
            <person name="Isagi Y."/>
            <person name="Lee S.L."/>
            <person name="Shimizu K.K."/>
        </authorList>
    </citation>
    <scope>NUCLEOTIDE SEQUENCE [LARGE SCALE GENOMIC DNA]</scope>
    <source>
        <strain evidence="2">214</strain>
    </source>
</reference>
<evidence type="ECO:0000256" key="1">
    <source>
        <dbReference type="SAM" id="Phobius"/>
    </source>
</evidence>
<organism evidence="2 3">
    <name type="scientific">Rubroshorea leprosula</name>
    <dbReference type="NCBI Taxonomy" id="152421"/>
    <lineage>
        <taxon>Eukaryota</taxon>
        <taxon>Viridiplantae</taxon>
        <taxon>Streptophyta</taxon>
        <taxon>Embryophyta</taxon>
        <taxon>Tracheophyta</taxon>
        <taxon>Spermatophyta</taxon>
        <taxon>Magnoliopsida</taxon>
        <taxon>eudicotyledons</taxon>
        <taxon>Gunneridae</taxon>
        <taxon>Pentapetalae</taxon>
        <taxon>rosids</taxon>
        <taxon>malvids</taxon>
        <taxon>Malvales</taxon>
        <taxon>Dipterocarpaceae</taxon>
        <taxon>Rubroshorea</taxon>
    </lineage>
</organism>
<comment type="caution">
    <text evidence="2">The sequence shown here is derived from an EMBL/GenBank/DDBJ whole genome shotgun (WGS) entry which is preliminary data.</text>
</comment>
<evidence type="ECO:0000313" key="2">
    <source>
        <dbReference type="EMBL" id="GKV21404.1"/>
    </source>
</evidence>
<sequence>MVLPIFGSGSTVHCVITVHSSAVFILDILIRFLIVLSV</sequence>
<proteinExistence type="predicted"/>
<name>A0AAV5KAD3_9ROSI</name>